<dbReference type="InterPro" id="IPR036770">
    <property type="entry name" value="Ankyrin_rpt-contain_sf"/>
</dbReference>
<dbReference type="InterPro" id="IPR002110">
    <property type="entry name" value="Ankyrin_rpt"/>
</dbReference>
<feature type="repeat" description="ANK" evidence="3">
    <location>
        <begin position="182"/>
        <end position="214"/>
    </location>
</feature>
<name>A0A2U2ADM2_9GAMM</name>
<dbReference type="OrthoDB" id="671583at2"/>
<evidence type="ECO:0000256" key="3">
    <source>
        <dbReference type="PROSITE-ProRule" id="PRU00023"/>
    </source>
</evidence>
<dbReference type="PROSITE" id="PS50297">
    <property type="entry name" value="ANK_REP_REGION"/>
    <property type="match status" value="1"/>
</dbReference>
<evidence type="ECO:0000313" key="6">
    <source>
        <dbReference type="Proteomes" id="UP000245020"/>
    </source>
</evidence>
<dbReference type="EMBL" id="QEWQ01000004">
    <property type="protein sequence ID" value="PWD80754.1"/>
    <property type="molecule type" value="Genomic_DNA"/>
</dbReference>
<keyword evidence="1" id="KW-0677">Repeat</keyword>
<protein>
    <submittedName>
        <fullName evidence="5">Uncharacterized protein</fullName>
    </submittedName>
</protein>
<comment type="caution">
    <text evidence="5">The sequence shown here is derived from an EMBL/GenBank/DDBJ whole genome shotgun (WGS) entry which is preliminary data.</text>
</comment>
<dbReference type="SUPFAM" id="SSF48403">
    <property type="entry name" value="Ankyrin repeat"/>
    <property type="match status" value="1"/>
</dbReference>
<dbReference type="PROSITE" id="PS50088">
    <property type="entry name" value="ANK_REPEAT"/>
    <property type="match status" value="2"/>
</dbReference>
<evidence type="ECO:0000256" key="2">
    <source>
        <dbReference type="ARBA" id="ARBA00023043"/>
    </source>
</evidence>
<dbReference type="PANTHER" id="PTHR24198:SF193">
    <property type="match status" value="1"/>
</dbReference>
<keyword evidence="2 3" id="KW-0040">ANK repeat</keyword>
<evidence type="ECO:0000256" key="4">
    <source>
        <dbReference type="SAM" id="SignalP"/>
    </source>
</evidence>
<reference evidence="6" key="1">
    <citation type="submission" date="2018-05" db="EMBL/GenBank/DDBJ databases">
        <title>Ignatzschineria dubaiensis sp. nov., isolated from necrotic foot tissues of dromedaries (Camelus dromedarius) and associated maggots in Dubai, United Arab Emirates.</title>
        <authorList>
            <person name="Tsang C.C."/>
            <person name="Tang J.Y.M."/>
            <person name="Fong J.Y.H."/>
            <person name="Kinne J."/>
            <person name="Lee H.H."/>
            <person name="Joseph M."/>
            <person name="Jose S."/>
            <person name="Schuster R.K."/>
            <person name="Tang Y."/>
            <person name="Sivakumar S."/>
            <person name="Chen J.H.K."/>
            <person name="Teng J.L.L."/>
            <person name="Lau S.K.P."/>
            <person name="Wernery U."/>
            <person name="Woo P.C.Y."/>
        </authorList>
    </citation>
    <scope>NUCLEOTIDE SEQUENCE [LARGE SCALE GENOMIC DNA]</scope>
    <source>
        <strain evidence="6">KCTC 22644</strain>
    </source>
</reference>
<dbReference type="AlphaFoldDB" id="A0A2U2ADM2"/>
<dbReference type="Proteomes" id="UP000245020">
    <property type="component" value="Unassembled WGS sequence"/>
</dbReference>
<dbReference type="Gene3D" id="1.25.40.20">
    <property type="entry name" value="Ankyrin repeat-containing domain"/>
    <property type="match status" value="1"/>
</dbReference>
<dbReference type="Pfam" id="PF12796">
    <property type="entry name" value="Ank_2"/>
    <property type="match status" value="2"/>
</dbReference>
<organism evidence="5 6">
    <name type="scientific">Ignatzschineria ureiclastica</name>
    <dbReference type="NCBI Taxonomy" id="472582"/>
    <lineage>
        <taxon>Bacteria</taxon>
        <taxon>Pseudomonadati</taxon>
        <taxon>Pseudomonadota</taxon>
        <taxon>Gammaproteobacteria</taxon>
        <taxon>Cardiobacteriales</taxon>
        <taxon>Ignatzschineriaceae</taxon>
        <taxon>Ignatzschineria</taxon>
    </lineage>
</organism>
<dbReference type="Pfam" id="PF00023">
    <property type="entry name" value="Ank"/>
    <property type="match status" value="1"/>
</dbReference>
<proteinExistence type="predicted"/>
<feature type="chain" id="PRO_5015409162" evidence="4">
    <location>
        <begin position="34"/>
        <end position="259"/>
    </location>
</feature>
<feature type="repeat" description="ANK" evidence="3">
    <location>
        <begin position="110"/>
        <end position="142"/>
    </location>
</feature>
<sequence>MAKKLFKLPTQKVTYRKTLIASLILLGASFAQGAQLNPSNPEDYQQFRLDYSEMVEIANPDRLAWRVFYDKPSEGPDAAWFDAVKQGDLATVKAMVENGQDIEVKDEASLGQTALGWAAFIGYEDMVDYLLSQNADLWATDRGDVSHVLKSAALGKNVNVFAKLYELLKDKVDINDQVHDMQGETMLIVAASNDRYEIVDYLLKLGAEPNRVTTETDVNSPAFDQDALTFACERGNNQVVQLLIENGAVNHRTGKPACE</sequence>
<accession>A0A2U2ADM2</accession>
<dbReference type="SMART" id="SM00248">
    <property type="entry name" value="ANK"/>
    <property type="match status" value="4"/>
</dbReference>
<feature type="signal peptide" evidence="4">
    <location>
        <begin position="1"/>
        <end position="33"/>
    </location>
</feature>
<dbReference type="RefSeq" id="WP_109189410.1">
    <property type="nucleotide sequence ID" value="NZ_BMYA01000002.1"/>
</dbReference>
<evidence type="ECO:0000256" key="1">
    <source>
        <dbReference type="ARBA" id="ARBA00022737"/>
    </source>
</evidence>
<keyword evidence="6" id="KW-1185">Reference proteome</keyword>
<gene>
    <name evidence="5" type="ORF">DC083_06495</name>
</gene>
<evidence type="ECO:0000313" key="5">
    <source>
        <dbReference type="EMBL" id="PWD80754.1"/>
    </source>
</evidence>
<keyword evidence="4" id="KW-0732">Signal</keyword>
<dbReference type="PANTHER" id="PTHR24198">
    <property type="entry name" value="ANKYRIN REPEAT AND PROTEIN KINASE DOMAIN-CONTAINING PROTEIN"/>
    <property type="match status" value="1"/>
</dbReference>